<feature type="region of interest" description="Disordered" evidence="1">
    <location>
        <begin position="372"/>
        <end position="399"/>
    </location>
</feature>
<feature type="compositionally biased region" description="Basic and acidic residues" evidence="1">
    <location>
        <begin position="375"/>
        <end position="386"/>
    </location>
</feature>
<evidence type="ECO:0000256" key="1">
    <source>
        <dbReference type="SAM" id="MobiDB-lite"/>
    </source>
</evidence>
<name>A0A7E4VF89_PANRE</name>
<proteinExistence type="predicted"/>
<reference evidence="3" key="2">
    <citation type="submission" date="2020-10" db="UniProtKB">
        <authorList>
            <consortium name="WormBaseParasite"/>
        </authorList>
    </citation>
    <scope>IDENTIFICATION</scope>
</reference>
<keyword evidence="2" id="KW-1185">Reference proteome</keyword>
<dbReference type="WBParaSite" id="Pan_g19782.t1">
    <property type="protein sequence ID" value="Pan_g19782.t1"/>
    <property type="gene ID" value="Pan_g19782"/>
</dbReference>
<protein>
    <submittedName>
        <fullName evidence="3">CCHC-type domain-containing protein</fullName>
    </submittedName>
</protein>
<accession>A0A7E4VF89</accession>
<dbReference type="Proteomes" id="UP000492821">
    <property type="component" value="Unassembled WGS sequence"/>
</dbReference>
<dbReference type="AlphaFoldDB" id="A0A7E4VF89"/>
<reference evidence="2" key="1">
    <citation type="journal article" date="2013" name="Genetics">
        <title>The draft genome and transcriptome of Panagrellus redivivus are shaped by the harsh demands of a free-living lifestyle.</title>
        <authorList>
            <person name="Srinivasan J."/>
            <person name="Dillman A.R."/>
            <person name="Macchietto M.G."/>
            <person name="Heikkinen L."/>
            <person name="Lakso M."/>
            <person name="Fracchia K.M."/>
            <person name="Antoshechkin I."/>
            <person name="Mortazavi A."/>
            <person name="Wong G."/>
            <person name="Sternberg P.W."/>
        </authorList>
    </citation>
    <scope>NUCLEOTIDE SEQUENCE [LARGE SCALE GENOMIC DNA]</scope>
    <source>
        <strain evidence="2">MT8872</strain>
    </source>
</reference>
<sequence length="399" mass="45041">MASFRKDVCAFCSKSHNSVSCTKYPDIFSRKQQLYFRRRCRKCLMAVHNFKNCQGGGCTTCGKRSHHTALCSMNDFTNYSNAVALNPNCGVQTVVNNGDLCLFDPLDHTWTGETPECMFCGLFGHHPARCPSKVFDTRISANPSNQPCVFCAQYHLSYRCTHFPDYLGRIEILLNQSRCHKCLRCHPTESCTSPCVCIFCRSPQHHHAICPEDPILQPKTFYFTPPSPSIGYCSNESINFSDQSYSSWNDSTSPTQDPEKDEADFLLNLLKHCSVDDDPQDLPSFDMESNFNEKVPFLEYNALGGFETSTEYTPTTYAYEAEKIPPITREELAVLLKPLPMKPPVSDPPLSIVEEFVRLACKGADQQFIQPMKAKQADSPESHADHGYSSVQYKKQAVY</sequence>
<organism evidence="2 3">
    <name type="scientific">Panagrellus redivivus</name>
    <name type="common">Microworm</name>
    <dbReference type="NCBI Taxonomy" id="6233"/>
    <lineage>
        <taxon>Eukaryota</taxon>
        <taxon>Metazoa</taxon>
        <taxon>Ecdysozoa</taxon>
        <taxon>Nematoda</taxon>
        <taxon>Chromadorea</taxon>
        <taxon>Rhabditida</taxon>
        <taxon>Tylenchina</taxon>
        <taxon>Panagrolaimomorpha</taxon>
        <taxon>Panagrolaimoidea</taxon>
        <taxon>Panagrolaimidae</taxon>
        <taxon>Panagrellus</taxon>
    </lineage>
</organism>
<evidence type="ECO:0000313" key="2">
    <source>
        <dbReference type="Proteomes" id="UP000492821"/>
    </source>
</evidence>
<evidence type="ECO:0000313" key="3">
    <source>
        <dbReference type="WBParaSite" id="Pan_g19782.t1"/>
    </source>
</evidence>